<name>A0A224YAF5_9ACAR</name>
<dbReference type="EMBL" id="GFPF01001443">
    <property type="protein sequence ID" value="MAA12589.1"/>
    <property type="molecule type" value="Transcribed_RNA"/>
</dbReference>
<organism evidence="2">
    <name type="scientific">Rhipicephalus zambeziensis</name>
    <dbReference type="NCBI Taxonomy" id="60191"/>
    <lineage>
        <taxon>Eukaryota</taxon>
        <taxon>Metazoa</taxon>
        <taxon>Ecdysozoa</taxon>
        <taxon>Arthropoda</taxon>
        <taxon>Chelicerata</taxon>
        <taxon>Arachnida</taxon>
        <taxon>Acari</taxon>
        <taxon>Parasitiformes</taxon>
        <taxon>Ixodida</taxon>
        <taxon>Ixodoidea</taxon>
        <taxon>Ixodidae</taxon>
        <taxon>Rhipicephalinae</taxon>
        <taxon>Rhipicephalus</taxon>
        <taxon>Rhipicephalus</taxon>
    </lineage>
</organism>
<feature type="signal peptide" evidence="1">
    <location>
        <begin position="1"/>
        <end position="22"/>
    </location>
</feature>
<reference evidence="2" key="1">
    <citation type="journal article" date="2017" name="Parasit. Vectors">
        <title>Sialotranscriptomics of Rhipicephalus zambeziensis reveals intricate expression profiles of secretory proteins and suggests tight temporal transcriptional regulation during blood-feeding.</title>
        <authorList>
            <person name="de Castro M.H."/>
            <person name="de Klerk D."/>
            <person name="Pienaar R."/>
            <person name="Rees D.J.G."/>
            <person name="Mans B.J."/>
        </authorList>
    </citation>
    <scope>NUCLEOTIDE SEQUENCE</scope>
    <source>
        <tissue evidence="2">Salivary glands</tissue>
    </source>
</reference>
<proteinExistence type="predicted"/>
<feature type="chain" id="PRO_5013121449" description="Secreted protein" evidence="1">
    <location>
        <begin position="23"/>
        <end position="82"/>
    </location>
</feature>
<evidence type="ECO:0000256" key="1">
    <source>
        <dbReference type="SAM" id="SignalP"/>
    </source>
</evidence>
<evidence type="ECO:0008006" key="3">
    <source>
        <dbReference type="Google" id="ProtNLM"/>
    </source>
</evidence>
<accession>A0A224YAF5</accession>
<keyword evidence="1" id="KW-0732">Signal</keyword>
<evidence type="ECO:0000313" key="2">
    <source>
        <dbReference type="EMBL" id="MAA12589.1"/>
    </source>
</evidence>
<protein>
    <recommendedName>
        <fullName evidence="3">Secreted protein</fullName>
    </recommendedName>
</protein>
<dbReference type="AlphaFoldDB" id="A0A224YAF5"/>
<sequence>MRDLCVFMSCLHLGSFLTPLSANIRILLCRLIKCMGDHAFLFFFVFDETFFSRLCANLFYFQMQGSKCVLSCAQYCFVPFVT</sequence>